<reference evidence="2" key="2">
    <citation type="journal article" date="2016" name="Sci. Rep.">
        <title>Dictyocaulus viviparus genome, variome and transcriptome elucidate lungworm biology and support future intervention.</title>
        <authorList>
            <person name="McNulty S.N."/>
            <person name="Strube C."/>
            <person name="Rosa B.A."/>
            <person name="Martin J.C."/>
            <person name="Tyagi R."/>
            <person name="Choi Y.J."/>
            <person name="Wang Q."/>
            <person name="Hallsworth Pepin K."/>
            <person name="Zhang X."/>
            <person name="Ozersky P."/>
            <person name="Wilson R.K."/>
            <person name="Sternberg P.W."/>
            <person name="Gasser R.B."/>
            <person name="Mitreva M."/>
        </authorList>
    </citation>
    <scope>NUCLEOTIDE SEQUENCE [LARGE SCALE GENOMIC DNA]</scope>
    <source>
        <strain evidence="2">HannoverDv2000</strain>
    </source>
</reference>
<keyword evidence="2" id="KW-1185">Reference proteome</keyword>
<evidence type="ECO:0000313" key="1">
    <source>
        <dbReference type="EMBL" id="KJH41309.1"/>
    </source>
</evidence>
<dbReference type="OrthoDB" id="5874435at2759"/>
<evidence type="ECO:0000313" key="2">
    <source>
        <dbReference type="Proteomes" id="UP000053766"/>
    </source>
</evidence>
<name>A0A0D8XCD3_DICVI</name>
<dbReference type="AlphaFoldDB" id="A0A0D8XCD3"/>
<dbReference type="Proteomes" id="UP000053766">
    <property type="component" value="Unassembled WGS sequence"/>
</dbReference>
<dbReference type="STRING" id="29172.A0A0D8XCD3"/>
<gene>
    <name evidence="1" type="ORF">DICVIV_12720</name>
</gene>
<dbReference type="EMBL" id="KN716853">
    <property type="protein sequence ID" value="KJH41309.1"/>
    <property type="molecule type" value="Genomic_DNA"/>
</dbReference>
<proteinExistence type="predicted"/>
<organism evidence="1 2">
    <name type="scientific">Dictyocaulus viviparus</name>
    <name type="common">Bovine lungworm</name>
    <dbReference type="NCBI Taxonomy" id="29172"/>
    <lineage>
        <taxon>Eukaryota</taxon>
        <taxon>Metazoa</taxon>
        <taxon>Ecdysozoa</taxon>
        <taxon>Nematoda</taxon>
        <taxon>Chromadorea</taxon>
        <taxon>Rhabditida</taxon>
        <taxon>Rhabditina</taxon>
        <taxon>Rhabditomorpha</taxon>
        <taxon>Strongyloidea</taxon>
        <taxon>Metastrongylidae</taxon>
        <taxon>Dictyocaulus</taxon>
    </lineage>
</organism>
<accession>A0A0D8XCD3</accession>
<protein>
    <submittedName>
        <fullName evidence="1">Uncharacterized protein</fullName>
    </submittedName>
</protein>
<reference evidence="1 2" key="1">
    <citation type="submission" date="2013-11" db="EMBL/GenBank/DDBJ databases">
        <title>Draft genome of the bovine lungworm Dictyocaulus viviparus.</title>
        <authorList>
            <person name="Mitreva M."/>
        </authorList>
    </citation>
    <scope>NUCLEOTIDE SEQUENCE [LARGE SCALE GENOMIC DNA]</scope>
    <source>
        <strain evidence="1 2">HannoverDv2000</strain>
    </source>
</reference>
<sequence length="100" mass="11377">MYLMPLAADEEPPAVLLPFDGPGLPQRHSPMIICIMVIYGPGYSRGLQLKSPQEMQLNERRLTSTLSCESSPKCASIHYNFDNDKYVRSHFYFMAVCFKS</sequence>